<dbReference type="PROSITE" id="PS50006">
    <property type="entry name" value="FHA_DOMAIN"/>
    <property type="match status" value="1"/>
</dbReference>
<feature type="domain" description="F-box" evidence="9">
    <location>
        <begin position="4"/>
        <end position="51"/>
    </location>
</feature>
<evidence type="ECO:0000259" key="9">
    <source>
        <dbReference type="PROSITE" id="PS50181"/>
    </source>
</evidence>
<gene>
    <name evidence="10" type="ORF">ZHD862_LOCUS26624</name>
</gene>
<proteinExistence type="predicted"/>
<sequence>MVLITCFNDLPDLVLIELFSYLSSSDILWGFTHLNQRLTMLIIEQGFFYHINLSLSKNHQFNKILHFLPLNLIKILAIDSDASPLQLTCWPYLPSLTTLRIIGTYNHDHLLLFLLLHAATLTHVIIKSNERIVPDGFSMKFEHPTGDMTPLIKNILLIHLPALRSLDLGMEYYNTRWPITTKIVPLTYIRICLPSTDILVHLMSTPPLSKTLRQLHVRLSYNCCDSLSTPNPSIPMVNLRIFTLVQTFFSEFTIKWRFFEILISSKIMPVLQRANISLFINIDDLHRINSSSIFTDHRHVDVNFAFKIINCPQYVNITQYIPCGNQYHRREIVGATFVVNHWCDRSQWLIDGDPFSYGRKEYHHMCIRLCLTSTSNNLTVAQSKPDKTCCMSTTSSSTNNGSSAAFSLSSLSRDYGIPPPPPSSSSSSSFLFLPSSDYIDEQSTREREENNSLPPPPLYNYHHSYPHLYSPIFSSRINVSDTCSCITNNNYSSQIPSYDISSSFQNPFLYEQYLTSLKNEQSEHLPYLFDNIIYPQPCSPPSPINDSITYYQLDHANTTTTTTTIINKFPQHSHIQIIQPITYQQLSLVEPPSSNIQQKLPIVKRVYYDSNISNTTTTTLMTTTPIITNINENNHLNIPYARLDSTYFGTYDIWQERTIIGRKNNRHEVDINMGSTAVISRIHFELLLINSIEFHLKCLSKNGIFINNNYAKMFSTTVLPKQCVFRFPSTDLCISFSSLLNNNSISRTSVENISRHILNNTSQHQRHLSSSMPIDITSSVSLQSVPNITSQQQQQQQVIFVDVNQQTFNHESNNNLPPLTINIPNSLSSTDSSLSAGSNSTTGQIKFQYESPIANNNSFLGSSISSCSTSPKNEPHENQLIINSPIIQRNSSTTIDNIQQEHDNNNNNNSKTITKPPFSYAQLIVQAILSAPDKQMTLSQIYNFISAQYPYYAANTRGWQNSIRHNLSLNRYFIRLSRKENESGKGSFWCLDQTCEEKLIDHAFRHRKQRGNSINISINSNIKNESEEIHSPNTQYYNDQTEFLLADIHTSNSSTSLSSIISPLTMVMSPIRQDEDYKRKRNDENDDLINHEIEELLKFLMNSIDSNITLLSSDKTIKRQKT</sequence>
<dbReference type="GO" id="GO:0045893">
    <property type="term" value="P:positive regulation of DNA-templated transcription"/>
    <property type="evidence" value="ECO:0007669"/>
    <property type="project" value="UniProtKB-ARBA"/>
</dbReference>
<dbReference type="InterPro" id="IPR000253">
    <property type="entry name" value="FHA_dom"/>
</dbReference>
<dbReference type="Gene3D" id="1.10.10.10">
    <property type="entry name" value="Winged helix-like DNA-binding domain superfamily/Winged helix DNA-binding domain"/>
    <property type="match status" value="1"/>
</dbReference>
<evidence type="ECO:0000313" key="10">
    <source>
        <dbReference type="EMBL" id="CAF1275122.1"/>
    </source>
</evidence>
<evidence type="ECO:0000313" key="11">
    <source>
        <dbReference type="Proteomes" id="UP000663864"/>
    </source>
</evidence>
<reference evidence="10" key="1">
    <citation type="submission" date="2021-02" db="EMBL/GenBank/DDBJ databases">
        <authorList>
            <person name="Nowell W R."/>
        </authorList>
    </citation>
    <scope>NUCLEOTIDE SEQUENCE</scope>
</reference>
<dbReference type="InterPro" id="IPR018122">
    <property type="entry name" value="TF_fork_head_CS_1"/>
</dbReference>
<organism evidence="10 11">
    <name type="scientific">Rotaria sordida</name>
    <dbReference type="NCBI Taxonomy" id="392033"/>
    <lineage>
        <taxon>Eukaryota</taxon>
        <taxon>Metazoa</taxon>
        <taxon>Spiralia</taxon>
        <taxon>Gnathifera</taxon>
        <taxon>Rotifera</taxon>
        <taxon>Eurotatoria</taxon>
        <taxon>Bdelloidea</taxon>
        <taxon>Philodinida</taxon>
        <taxon>Philodinidae</taxon>
        <taxon>Rotaria</taxon>
    </lineage>
</organism>
<dbReference type="Pfam" id="PF00250">
    <property type="entry name" value="Forkhead"/>
    <property type="match status" value="1"/>
</dbReference>
<dbReference type="Proteomes" id="UP000663864">
    <property type="component" value="Unassembled WGS sequence"/>
</dbReference>
<dbReference type="SMART" id="SM00240">
    <property type="entry name" value="FHA"/>
    <property type="match status" value="1"/>
</dbReference>
<protein>
    <submittedName>
        <fullName evidence="10">Uncharacterized protein</fullName>
    </submittedName>
</protein>
<dbReference type="PROSITE" id="PS50039">
    <property type="entry name" value="FORK_HEAD_3"/>
    <property type="match status" value="1"/>
</dbReference>
<dbReference type="PRINTS" id="PR00053">
    <property type="entry name" value="FORKHEAD"/>
</dbReference>
<dbReference type="SUPFAM" id="SSF46785">
    <property type="entry name" value="Winged helix' DNA-binding domain"/>
    <property type="match status" value="1"/>
</dbReference>
<keyword evidence="2" id="KW-0805">Transcription regulation</keyword>
<evidence type="ECO:0000256" key="6">
    <source>
        <dbReference type="PROSITE-ProRule" id="PRU00089"/>
    </source>
</evidence>
<dbReference type="PANTHER" id="PTHR45881:SF1">
    <property type="entry name" value="FORK HEAD PROTEIN HOMOLOG 2"/>
    <property type="match status" value="1"/>
</dbReference>
<dbReference type="GO" id="GO:0005634">
    <property type="term" value="C:nucleus"/>
    <property type="evidence" value="ECO:0007669"/>
    <property type="project" value="UniProtKB-SubCell"/>
</dbReference>
<evidence type="ECO:0000256" key="3">
    <source>
        <dbReference type="ARBA" id="ARBA00023125"/>
    </source>
</evidence>
<dbReference type="InterPro" id="IPR001810">
    <property type="entry name" value="F-box_dom"/>
</dbReference>
<evidence type="ECO:0000256" key="2">
    <source>
        <dbReference type="ARBA" id="ARBA00023015"/>
    </source>
</evidence>
<dbReference type="PROSITE" id="PS00657">
    <property type="entry name" value="FORK_HEAD_1"/>
    <property type="match status" value="1"/>
</dbReference>
<comment type="subcellular location">
    <subcellularLocation>
        <location evidence="1 6">Nucleus</location>
    </subcellularLocation>
</comment>
<dbReference type="GO" id="GO:0000978">
    <property type="term" value="F:RNA polymerase II cis-regulatory region sequence-specific DNA binding"/>
    <property type="evidence" value="ECO:0007669"/>
    <property type="project" value="TreeGrafter"/>
</dbReference>
<dbReference type="PROSITE" id="PS00658">
    <property type="entry name" value="FORK_HEAD_2"/>
    <property type="match status" value="1"/>
</dbReference>
<dbReference type="AlphaFoldDB" id="A0A815BQZ1"/>
<dbReference type="Gene3D" id="2.60.200.20">
    <property type="match status" value="1"/>
</dbReference>
<dbReference type="FunFam" id="1.10.10.10:FF:000030">
    <property type="entry name" value="Forkhead box protein K2"/>
    <property type="match status" value="1"/>
</dbReference>
<dbReference type="InterPro" id="IPR008984">
    <property type="entry name" value="SMAD_FHA_dom_sf"/>
</dbReference>
<feature type="DNA-binding region" description="Fork-head" evidence="6">
    <location>
        <begin position="915"/>
        <end position="1010"/>
    </location>
</feature>
<dbReference type="PANTHER" id="PTHR45881">
    <property type="entry name" value="CHECKPOINT SUPPRESSOR 1-LIKE, ISOFORM A-RELATED"/>
    <property type="match status" value="1"/>
</dbReference>
<dbReference type="PROSITE" id="PS50181">
    <property type="entry name" value="FBOX"/>
    <property type="match status" value="1"/>
</dbReference>
<dbReference type="InterPro" id="IPR001766">
    <property type="entry name" value="Fork_head_dom"/>
</dbReference>
<evidence type="ECO:0000259" key="7">
    <source>
        <dbReference type="PROSITE" id="PS50006"/>
    </source>
</evidence>
<dbReference type="InterPro" id="IPR030456">
    <property type="entry name" value="TF_fork_head_CS_2"/>
</dbReference>
<feature type="domain" description="FHA" evidence="7">
    <location>
        <begin position="658"/>
        <end position="711"/>
    </location>
</feature>
<dbReference type="SUPFAM" id="SSF49879">
    <property type="entry name" value="SMAD/FHA domain"/>
    <property type="match status" value="1"/>
</dbReference>
<dbReference type="GO" id="GO:0000981">
    <property type="term" value="F:DNA-binding transcription factor activity, RNA polymerase II-specific"/>
    <property type="evidence" value="ECO:0007669"/>
    <property type="project" value="TreeGrafter"/>
</dbReference>
<name>A0A815BQZ1_9BILA</name>
<accession>A0A815BQZ1</accession>
<evidence type="ECO:0000256" key="5">
    <source>
        <dbReference type="ARBA" id="ARBA00023242"/>
    </source>
</evidence>
<dbReference type="InterPro" id="IPR036388">
    <property type="entry name" value="WH-like_DNA-bd_sf"/>
</dbReference>
<evidence type="ECO:0000256" key="1">
    <source>
        <dbReference type="ARBA" id="ARBA00004123"/>
    </source>
</evidence>
<comment type="caution">
    <text evidence="10">The sequence shown here is derived from an EMBL/GenBank/DDBJ whole genome shotgun (WGS) entry which is preliminary data.</text>
</comment>
<dbReference type="EMBL" id="CAJNOT010002016">
    <property type="protein sequence ID" value="CAF1275122.1"/>
    <property type="molecule type" value="Genomic_DNA"/>
</dbReference>
<keyword evidence="5 6" id="KW-0539">Nucleus</keyword>
<dbReference type="InterPro" id="IPR036390">
    <property type="entry name" value="WH_DNA-bd_sf"/>
</dbReference>
<feature type="domain" description="Fork-head" evidence="8">
    <location>
        <begin position="915"/>
        <end position="1010"/>
    </location>
</feature>
<keyword evidence="3 6" id="KW-0238">DNA-binding</keyword>
<keyword evidence="4" id="KW-0804">Transcription</keyword>
<evidence type="ECO:0000256" key="4">
    <source>
        <dbReference type="ARBA" id="ARBA00023163"/>
    </source>
</evidence>
<evidence type="ECO:0000259" key="8">
    <source>
        <dbReference type="PROSITE" id="PS50039"/>
    </source>
</evidence>
<dbReference type="Pfam" id="PF00498">
    <property type="entry name" value="FHA"/>
    <property type="match status" value="1"/>
</dbReference>
<dbReference type="SMART" id="SM00339">
    <property type="entry name" value="FH"/>
    <property type="match status" value="1"/>
</dbReference>